<evidence type="ECO:0000256" key="1">
    <source>
        <dbReference type="SAM" id="Phobius"/>
    </source>
</evidence>
<feature type="transmembrane region" description="Helical" evidence="1">
    <location>
        <begin position="138"/>
        <end position="157"/>
    </location>
</feature>
<keyword evidence="1" id="KW-1133">Transmembrane helix</keyword>
<evidence type="ECO:0000313" key="2">
    <source>
        <dbReference type="EMBL" id="CAE7734084.1"/>
    </source>
</evidence>
<feature type="transmembrane region" description="Helical" evidence="1">
    <location>
        <begin position="284"/>
        <end position="306"/>
    </location>
</feature>
<dbReference type="PANTHER" id="PTHR37312:SF1">
    <property type="entry name" value="MEMBRANE-BOUND ACYLTRANSFERASE YKRP-RELATED"/>
    <property type="match status" value="1"/>
</dbReference>
<gene>
    <name evidence="2" type="primary">ykrP</name>
    <name evidence="2" type="ORF">SPIL2461_LOCUS21098</name>
</gene>
<feature type="transmembrane region" description="Helical" evidence="1">
    <location>
        <begin position="195"/>
        <end position="216"/>
    </location>
</feature>
<proteinExistence type="predicted"/>
<reference evidence="2" key="1">
    <citation type="submission" date="2021-02" db="EMBL/GenBank/DDBJ databases">
        <authorList>
            <person name="Dougan E. K."/>
            <person name="Rhodes N."/>
            <person name="Thang M."/>
            <person name="Chan C."/>
        </authorList>
    </citation>
    <scope>NUCLEOTIDE SEQUENCE</scope>
</reference>
<dbReference type="PANTHER" id="PTHR37312">
    <property type="entry name" value="MEMBRANE-BOUND ACYLTRANSFERASE YKRP-RELATED"/>
    <property type="match status" value="1"/>
</dbReference>
<keyword evidence="1" id="KW-0472">Membrane</keyword>
<feature type="transmembrane region" description="Helical" evidence="1">
    <location>
        <begin position="228"/>
        <end position="247"/>
    </location>
</feature>
<accession>A0A812XL23</accession>
<dbReference type="EMBL" id="CAJNIZ010045926">
    <property type="protein sequence ID" value="CAE7734084.1"/>
    <property type="molecule type" value="Genomic_DNA"/>
</dbReference>
<name>A0A812XL23_SYMPI</name>
<sequence length="366" mass="41357">MKVSCASLVQQRQKLNQTAVDQDVSGLSSPCMVESSYICIVAAFLFILSLLGSLHCCPSDSKLSGSTEKAPTARNPFPDNAKFLGMVLVCWSHIGSFDIRGTKMEIHATDVIWFHMPLFIFLSGSFSRPFSSKGFLKLVVTLVMPLIFFISIIYPLLQLLMPSKTWAELQFRSWFPFGMWLYTEPLFEGVQSSPLTVWTGAGPGYFIWFLRCLILWRFVTMFTVRWPKFLQIALGLSCGVLGVYWGPDSANPWEIGTFAYQRALCLFPFYLMGQHLDLGRLLQAVPAPSSSCVLLVWATLFSLIYLENKPAVWNSVTDGAFDVIETDTAPFLRYPPPAPGCQEDYKFLWARYFAAVAYRYFVAEQN</sequence>
<evidence type="ECO:0000313" key="3">
    <source>
        <dbReference type="Proteomes" id="UP000649617"/>
    </source>
</evidence>
<protein>
    <submittedName>
        <fullName evidence="2">YkrP protein</fullName>
    </submittedName>
</protein>
<feature type="transmembrane region" description="Helical" evidence="1">
    <location>
        <begin position="35"/>
        <end position="56"/>
    </location>
</feature>
<dbReference type="InterPro" id="IPR052734">
    <property type="entry name" value="Nod_factor_acetyltransferase"/>
</dbReference>
<keyword evidence="3" id="KW-1185">Reference proteome</keyword>
<dbReference type="AlphaFoldDB" id="A0A812XL23"/>
<dbReference type="Proteomes" id="UP000649617">
    <property type="component" value="Unassembled WGS sequence"/>
</dbReference>
<organism evidence="2 3">
    <name type="scientific">Symbiodinium pilosum</name>
    <name type="common">Dinoflagellate</name>
    <dbReference type="NCBI Taxonomy" id="2952"/>
    <lineage>
        <taxon>Eukaryota</taxon>
        <taxon>Sar</taxon>
        <taxon>Alveolata</taxon>
        <taxon>Dinophyceae</taxon>
        <taxon>Suessiales</taxon>
        <taxon>Symbiodiniaceae</taxon>
        <taxon>Symbiodinium</taxon>
    </lineage>
</organism>
<comment type="caution">
    <text evidence="2">The sequence shown here is derived from an EMBL/GenBank/DDBJ whole genome shotgun (WGS) entry which is preliminary data.</text>
</comment>
<keyword evidence="1" id="KW-0812">Transmembrane</keyword>